<proteinExistence type="predicted"/>
<reference evidence="1 2" key="1">
    <citation type="journal article" date="2016" name="Sci. Rep.">
        <title>Metabolic traits of an uncultured archaeal lineage -MSBL1- from brine pools of the Red Sea.</title>
        <authorList>
            <person name="Mwirichia R."/>
            <person name="Alam I."/>
            <person name="Rashid M."/>
            <person name="Vinu M."/>
            <person name="Ba-Alawi W."/>
            <person name="Anthony Kamau A."/>
            <person name="Kamanda Ngugi D."/>
            <person name="Goker M."/>
            <person name="Klenk H.P."/>
            <person name="Bajic V."/>
            <person name="Stingl U."/>
        </authorList>
    </citation>
    <scope>NUCLEOTIDE SEQUENCE [LARGE SCALE GENOMIC DNA]</scope>
    <source>
        <strain evidence="1">SCGC-AAA259I09</strain>
    </source>
</reference>
<feature type="non-terminal residue" evidence="1">
    <location>
        <position position="88"/>
    </location>
</feature>
<dbReference type="AlphaFoldDB" id="A0A133UP87"/>
<dbReference type="EMBL" id="LHXR01000124">
    <property type="protein sequence ID" value="KXA95950.1"/>
    <property type="molecule type" value="Genomic_DNA"/>
</dbReference>
<sequence length="88" mass="9789">MNFPKGNLKRAVIVLIGLTLVAGSVSAFQYFSVSNTLSDEVDVVADNSREKLELSYVSGFELGGENKRFRVGDWEEFHIMVRNDSNSS</sequence>
<evidence type="ECO:0000313" key="2">
    <source>
        <dbReference type="Proteomes" id="UP000070463"/>
    </source>
</evidence>
<comment type="caution">
    <text evidence="1">The sequence shown here is derived from an EMBL/GenBank/DDBJ whole genome shotgun (WGS) entry which is preliminary data.</text>
</comment>
<protein>
    <submittedName>
        <fullName evidence="1">Uncharacterized protein</fullName>
    </submittedName>
</protein>
<evidence type="ECO:0000313" key="1">
    <source>
        <dbReference type="EMBL" id="KXA95950.1"/>
    </source>
</evidence>
<name>A0A133UP87_9EURY</name>
<keyword evidence="2" id="KW-1185">Reference proteome</keyword>
<organism evidence="1 2">
    <name type="scientific">candidate division MSBL1 archaeon SCGC-AAA259I09</name>
    <dbReference type="NCBI Taxonomy" id="1698267"/>
    <lineage>
        <taxon>Archaea</taxon>
        <taxon>Methanobacteriati</taxon>
        <taxon>Methanobacteriota</taxon>
        <taxon>candidate division MSBL1</taxon>
    </lineage>
</organism>
<gene>
    <name evidence="1" type="ORF">AKJ37_06435</name>
</gene>
<accession>A0A133UP87</accession>
<dbReference type="Proteomes" id="UP000070463">
    <property type="component" value="Unassembled WGS sequence"/>
</dbReference>